<dbReference type="PANTHER" id="PTHR12815:SF47">
    <property type="entry name" value="TRANSLOCATION AND ASSEMBLY MODULE SUBUNIT TAMA"/>
    <property type="match status" value="1"/>
</dbReference>
<dbReference type="Pfam" id="PF01103">
    <property type="entry name" value="Omp85"/>
    <property type="match status" value="1"/>
</dbReference>
<proteinExistence type="predicted"/>
<organism evidence="9">
    <name type="scientific">marine metagenome</name>
    <dbReference type="NCBI Taxonomy" id="408172"/>
    <lineage>
        <taxon>unclassified sequences</taxon>
        <taxon>metagenomes</taxon>
        <taxon>ecological metagenomes</taxon>
    </lineage>
</organism>
<evidence type="ECO:0000259" key="8">
    <source>
        <dbReference type="PROSITE" id="PS51779"/>
    </source>
</evidence>
<keyword evidence="2" id="KW-1134">Transmembrane beta strand</keyword>
<evidence type="ECO:0000256" key="6">
    <source>
        <dbReference type="ARBA" id="ARBA00023136"/>
    </source>
</evidence>
<dbReference type="AlphaFoldDB" id="A0A381WAN8"/>
<dbReference type="InterPro" id="IPR023707">
    <property type="entry name" value="OM_assembly_BamA"/>
</dbReference>
<dbReference type="GO" id="GO:0019867">
    <property type="term" value="C:outer membrane"/>
    <property type="evidence" value="ECO:0007669"/>
    <property type="project" value="InterPro"/>
</dbReference>
<protein>
    <recommendedName>
        <fullName evidence="8">POTRA domain-containing protein</fullName>
    </recommendedName>
</protein>
<accession>A0A381WAN8</accession>
<dbReference type="InterPro" id="IPR000184">
    <property type="entry name" value="Bac_surfAg_D15"/>
</dbReference>
<dbReference type="InterPro" id="IPR034746">
    <property type="entry name" value="POTRA"/>
</dbReference>
<dbReference type="GO" id="GO:0071709">
    <property type="term" value="P:membrane assembly"/>
    <property type="evidence" value="ECO:0007669"/>
    <property type="project" value="InterPro"/>
</dbReference>
<evidence type="ECO:0000256" key="2">
    <source>
        <dbReference type="ARBA" id="ARBA00022452"/>
    </source>
</evidence>
<evidence type="ECO:0000256" key="1">
    <source>
        <dbReference type="ARBA" id="ARBA00004370"/>
    </source>
</evidence>
<keyword evidence="7" id="KW-0998">Cell outer membrane</keyword>
<dbReference type="PROSITE" id="PS51779">
    <property type="entry name" value="POTRA"/>
    <property type="match status" value="2"/>
</dbReference>
<gene>
    <name evidence="9" type="ORF">METZ01_LOCUS102398</name>
</gene>
<dbReference type="EMBL" id="UINC01011202">
    <property type="protein sequence ID" value="SVA49544.1"/>
    <property type="molecule type" value="Genomic_DNA"/>
</dbReference>
<keyword evidence="5" id="KW-0677">Repeat</keyword>
<keyword evidence="4" id="KW-0732">Signal</keyword>
<keyword evidence="3" id="KW-0812">Transmembrane</keyword>
<dbReference type="Gene3D" id="2.40.160.50">
    <property type="entry name" value="membrane protein fhac: a member of the omp85/tpsb transporter family"/>
    <property type="match status" value="1"/>
</dbReference>
<evidence type="ECO:0000256" key="4">
    <source>
        <dbReference type="ARBA" id="ARBA00022729"/>
    </source>
</evidence>
<sequence length="806" mass="91736">MRKIKIIFILLLFVGVFGHSQEVSKVEDSQKTDNPLSVKRISFQGLAKVPEDVLRSIVQTKIGQEIDPDQLSKDIKNLYKDTGLFSDIFVDVETAEGGGLNVIFNVKESPKIEGRINIIGNEKIKFGKIKEAITLKPGEIYNQRLSWRSEQAILRLYKEEGYYLASVKVYTDPGSEADVVSVTFEVSEGERIKIQEINLDGNEGISSEKLQKRMKTRVDKRFDEAIFEEDLSRILTFYQDSGYAQVKLVKHEKSFTEDEIGIIIDIEIDEGPQYIINEYDMKVSYSEKPAFKQEKIQSMLNPAEGEIFDRGEFEKSILGIKQLYNEEGYVLMTLNPIPSYNESEGFVDFSIEIDEGSVIVIDQIKINGLVKTKKRVIRRELDQLKIKTGEFLDMKALRKARQRLFQMGFLRNVEFVPSNTEGQKRNLNVNLDESPRTGMFSLGGGYGSEGGLFGIAEVGENNLMGQAYNIHLKGEVGTWYRRTAELRLGTPWIFGSPTRANMRIYNNTFTRRYYRGLTSYSSGLTDISYKHVRYIDSRKGVSLTLGRPIFEDIDASIRFRNEDANVKHRKTTQGGGVELENYLDRFTRSLTLMLSRDTRDYRTSLYHPVSGAYGTISYEYSGGFLGADNNFRKYSLDFSWFLKTWQNFVFASHLSGGILDSSTSTKSSGSYYDSYKIDPLYFERFWIGGIDTVRGYEDFEIVPTDGPRGYNPNGGNKQIYANFEYRVPVSPQLTGVLFFDVGNVWQQSLSNLSRSDLNFKKGVGAGIRFDLGGGMLVRLEYGFPLDRDLRVNDRSGKFHFSVGPGF</sequence>
<keyword evidence="6" id="KW-0472">Membrane</keyword>
<feature type="domain" description="POTRA" evidence="8">
    <location>
        <begin position="36"/>
        <end position="109"/>
    </location>
</feature>
<dbReference type="PANTHER" id="PTHR12815">
    <property type="entry name" value="SORTING AND ASSEMBLY MACHINERY SAMM50 PROTEIN FAMILY MEMBER"/>
    <property type="match status" value="1"/>
</dbReference>
<feature type="domain" description="POTRA" evidence="8">
    <location>
        <begin position="192"/>
        <end position="271"/>
    </location>
</feature>
<comment type="subcellular location">
    <subcellularLocation>
        <location evidence="1">Membrane</location>
    </subcellularLocation>
</comment>
<dbReference type="Gene3D" id="3.10.20.310">
    <property type="entry name" value="membrane protein fhac"/>
    <property type="match status" value="5"/>
</dbReference>
<evidence type="ECO:0000256" key="7">
    <source>
        <dbReference type="ARBA" id="ARBA00023237"/>
    </source>
</evidence>
<evidence type="ECO:0000313" key="9">
    <source>
        <dbReference type="EMBL" id="SVA49544.1"/>
    </source>
</evidence>
<evidence type="ECO:0000256" key="5">
    <source>
        <dbReference type="ARBA" id="ARBA00022737"/>
    </source>
</evidence>
<dbReference type="InterPro" id="IPR010827">
    <property type="entry name" value="BamA/TamA_POTRA"/>
</dbReference>
<evidence type="ECO:0000256" key="3">
    <source>
        <dbReference type="ARBA" id="ARBA00022692"/>
    </source>
</evidence>
<dbReference type="Pfam" id="PF07244">
    <property type="entry name" value="POTRA"/>
    <property type="match status" value="5"/>
</dbReference>
<dbReference type="NCBIfam" id="TIGR03303">
    <property type="entry name" value="OM_YaeT"/>
    <property type="match status" value="1"/>
</dbReference>
<reference evidence="9" key="1">
    <citation type="submission" date="2018-05" db="EMBL/GenBank/DDBJ databases">
        <authorList>
            <person name="Lanie J.A."/>
            <person name="Ng W.-L."/>
            <person name="Kazmierczak K.M."/>
            <person name="Andrzejewski T.M."/>
            <person name="Davidsen T.M."/>
            <person name="Wayne K.J."/>
            <person name="Tettelin H."/>
            <person name="Glass J.I."/>
            <person name="Rusch D."/>
            <person name="Podicherti R."/>
            <person name="Tsui H.-C.T."/>
            <person name="Winkler M.E."/>
        </authorList>
    </citation>
    <scope>NUCLEOTIDE SEQUENCE</scope>
</reference>
<name>A0A381WAN8_9ZZZZ</name>
<dbReference type="PIRSF" id="PIRSF006076">
    <property type="entry name" value="OM_assembly_OMP85"/>
    <property type="match status" value="1"/>
</dbReference>
<dbReference type="InterPro" id="IPR039910">
    <property type="entry name" value="D15-like"/>
</dbReference>